<dbReference type="RefSeq" id="WP_188575120.1">
    <property type="nucleotide sequence ID" value="NZ_BMCT01000001.1"/>
</dbReference>
<dbReference type="InterPro" id="IPR039424">
    <property type="entry name" value="SBP_5"/>
</dbReference>
<reference evidence="6" key="1">
    <citation type="journal article" date="2014" name="Int. J. Syst. Evol. Microbiol.">
        <title>Complete genome sequence of Corynebacterium casei LMG S-19264T (=DSM 44701T), isolated from a smear-ripened cheese.</title>
        <authorList>
            <consortium name="US DOE Joint Genome Institute (JGI-PGF)"/>
            <person name="Walter F."/>
            <person name="Albersmeier A."/>
            <person name="Kalinowski J."/>
            <person name="Ruckert C."/>
        </authorList>
    </citation>
    <scope>NUCLEOTIDE SEQUENCE</scope>
    <source>
        <strain evidence="6">CCM 7897</strain>
    </source>
</reference>
<gene>
    <name evidence="6" type="ORF">GCM10007301_05210</name>
</gene>
<keyword evidence="7" id="KW-1185">Reference proteome</keyword>
<feature type="domain" description="Solute-binding protein family 5" evidence="5">
    <location>
        <begin position="69"/>
        <end position="422"/>
    </location>
</feature>
<keyword evidence="3 4" id="KW-0732">Signal</keyword>
<dbReference type="Proteomes" id="UP000606044">
    <property type="component" value="Unassembled WGS sequence"/>
</dbReference>
<feature type="chain" id="PRO_5037203623" evidence="4">
    <location>
        <begin position="23"/>
        <end position="504"/>
    </location>
</feature>
<reference evidence="6" key="2">
    <citation type="submission" date="2020-09" db="EMBL/GenBank/DDBJ databases">
        <authorList>
            <person name="Sun Q."/>
            <person name="Sedlacek I."/>
        </authorList>
    </citation>
    <scope>NUCLEOTIDE SEQUENCE</scope>
    <source>
        <strain evidence="6">CCM 7897</strain>
    </source>
</reference>
<dbReference type="EMBL" id="BMCT01000001">
    <property type="protein sequence ID" value="GGF48929.1"/>
    <property type="molecule type" value="Genomic_DNA"/>
</dbReference>
<dbReference type="GO" id="GO:0030288">
    <property type="term" value="C:outer membrane-bounded periplasmic space"/>
    <property type="evidence" value="ECO:0007669"/>
    <property type="project" value="UniProtKB-ARBA"/>
</dbReference>
<proteinExistence type="inferred from homology"/>
<organism evidence="6 7">
    <name type="scientific">Azorhizobium oxalatiphilum</name>
    <dbReference type="NCBI Taxonomy" id="980631"/>
    <lineage>
        <taxon>Bacteria</taxon>
        <taxon>Pseudomonadati</taxon>
        <taxon>Pseudomonadota</taxon>
        <taxon>Alphaproteobacteria</taxon>
        <taxon>Hyphomicrobiales</taxon>
        <taxon>Xanthobacteraceae</taxon>
        <taxon>Azorhizobium</taxon>
    </lineage>
</organism>
<dbReference type="Gene3D" id="3.90.76.10">
    <property type="entry name" value="Dipeptide-binding Protein, Domain 1"/>
    <property type="match status" value="1"/>
</dbReference>
<dbReference type="Pfam" id="PF00496">
    <property type="entry name" value="SBP_bac_5"/>
    <property type="match status" value="1"/>
</dbReference>
<comment type="similarity">
    <text evidence="2">Belongs to the bacterial solute-binding protein 5 family.</text>
</comment>
<comment type="caution">
    <text evidence="6">The sequence shown here is derived from an EMBL/GenBank/DDBJ whole genome shotgun (WGS) entry which is preliminary data.</text>
</comment>
<dbReference type="InterPro" id="IPR030678">
    <property type="entry name" value="Peptide/Ni-bd"/>
</dbReference>
<evidence type="ECO:0000259" key="5">
    <source>
        <dbReference type="Pfam" id="PF00496"/>
    </source>
</evidence>
<name>A0A917BM23_9HYPH</name>
<dbReference type="AlphaFoldDB" id="A0A917BM23"/>
<sequence>MWKHTFAALVLGCAFATPLAGAAQAQTLRFGLLDDPDALDPALSRGYTTRMVFAALCDKLVDVDAKLNIIPQLATEWTLAEDRKSITMKLRPGVTFHDGEKFDAAAVKYNLERYQKMPGSQRRSEIAALDTVEVVDPLTVKLNLKAPSAPFLAQLTDRAGMMVSPKAAEALGDKFATGPVCAGPFKFVERIAQDRITVEKYEQYWNKDQIFIKRIDFRTIPDSTVRLTNLRSGQLELMERLAATDLPDVKAQGKLKIGSTTELGYQAILFNTAKEGSVIGKDARVRQAFDLAIDREALNQVVFNGENLPGNQWVSPLNPNYVKEFPLPKRDIAKAKALLKEAGVTLPVPVTLMVYTTNEGQQVGQVVQAMTKEAGFEVKLQATDIGTALSYGDQGNFEAFLWAWSGRPDPDGNTYNFLGCKAAINYTRFCDVKAQAALDGQRLATSARGRATSWQHLAEVVLTENPMLYLYHRKLLWAYTPKLSGFVEANYPDGLVRFTGLKLD</sequence>
<dbReference type="GO" id="GO:0043190">
    <property type="term" value="C:ATP-binding cassette (ABC) transporter complex"/>
    <property type="evidence" value="ECO:0007669"/>
    <property type="project" value="InterPro"/>
</dbReference>
<accession>A0A917BM23</accession>
<feature type="signal peptide" evidence="4">
    <location>
        <begin position="1"/>
        <end position="22"/>
    </location>
</feature>
<comment type="subcellular location">
    <subcellularLocation>
        <location evidence="1">Periplasm</location>
    </subcellularLocation>
</comment>
<dbReference type="PANTHER" id="PTHR30290">
    <property type="entry name" value="PERIPLASMIC BINDING COMPONENT OF ABC TRANSPORTER"/>
    <property type="match status" value="1"/>
</dbReference>
<dbReference type="PIRSF" id="PIRSF002741">
    <property type="entry name" value="MppA"/>
    <property type="match status" value="1"/>
</dbReference>
<evidence type="ECO:0000256" key="1">
    <source>
        <dbReference type="ARBA" id="ARBA00004418"/>
    </source>
</evidence>
<dbReference type="Gene3D" id="3.10.105.10">
    <property type="entry name" value="Dipeptide-binding Protein, Domain 3"/>
    <property type="match status" value="1"/>
</dbReference>
<dbReference type="SUPFAM" id="SSF53850">
    <property type="entry name" value="Periplasmic binding protein-like II"/>
    <property type="match status" value="1"/>
</dbReference>
<evidence type="ECO:0000256" key="2">
    <source>
        <dbReference type="ARBA" id="ARBA00005695"/>
    </source>
</evidence>
<evidence type="ECO:0000313" key="6">
    <source>
        <dbReference type="EMBL" id="GGF48929.1"/>
    </source>
</evidence>
<dbReference type="PANTHER" id="PTHR30290:SF38">
    <property type="entry name" value="D,D-DIPEPTIDE-BINDING PERIPLASMIC PROTEIN DDPA-RELATED"/>
    <property type="match status" value="1"/>
</dbReference>
<dbReference type="GO" id="GO:0015833">
    <property type="term" value="P:peptide transport"/>
    <property type="evidence" value="ECO:0007669"/>
    <property type="project" value="TreeGrafter"/>
</dbReference>
<dbReference type="Gene3D" id="3.40.190.10">
    <property type="entry name" value="Periplasmic binding protein-like II"/>
    <property type="match status" value="1"/>
</dbReference>
<dbReference type="CDD" id="cd08511">
    <property type="entry name" value="PBP2_NikA_DppA_OppA_like_5"/>
    <property type="match status" value="1"/>
</dbReference>
<protein>
    <submittedName>
        <fullName evidence="6">ABC transporter substrate-binding protein</fullName>
    </submittedName>
</protein>
<dbReference type="GO" id="GO:1904680">
    <property type="term" value="F:peptide transmembrane transporter activity"/>
    <property type="evidence" value="ECO:0007669"/>
    <property type="project" value="TreeGrafter"/>
</dbReference>
<dbReference type="InterPro" id="IPR000914">
    <property type="entry name" value="SBP_5_dom"/>
</dbReference>
<evidence type="ECO:0000256" key="3">
    <source>
        <dbReference type="ARBA" id="ARBA00022729"/>
    </source>
</evidence>
<evidence type="ECO:0000313" key="7">
    <source>
        <dbReference type="Proteomes" id="UP000606044"/>
    </source>
</evidence>
<evidence type="ECO:0000256" key="4">
    <source>
        <dbReference type="SAM" id="SignalP"/>
    </source>
</evidence>